<dbReference type="GO" id="GO:0031087">
    <property type="term" value="P:deadenylation-independent decapping of nuclear-transcribed mRNA"/>
    <property type="evidence" value="ECO:0000318"/>
    <property type="project" value="GO_Central"/>
</dbReference>
<dbReference type="HOGENOM" id="CLU_005166_0_0_1"/>
<accession>E9HIB6</accession>
<dbReference type="PANTHER" id="PTHR15598">
    <property type="entry name" value="ENHANCER OF MRNA-DECAPPING PROTEIN 4"/>
    <property type="match status" value="1"/>
</dbReference>
<dbReference type="Proteomes" id="UP000000305">
    <property type="component" value="Unassembled WGS sequence"/>
</dbReference>
<evidence type="ECO:0000313" key="12">
    <source>
        <dbReference type="Proteomes" id="UP000000305"/>
    </source>
</evidence>
<dbReference type="InterPro" id="IPR015943">
    <property type="entry name" value="WD40/YVTN_repeat-like_dom_sf"/>
</dbReference>
<evidence type="ECO:0000256" key="6">
    <source>
        <dbReference type="ARBA" id="ARBA00023054"/>
    </source>
</evidence>
<keyword evidence="4" id="KW-0853">WD repeat</keyword>
<evidence type="ECO:0000256" key="3">
    <source>
        <dbReference type="ARBA" id="ARBA00022490"/>
    </source>
</evidence>
<name>E9HIB6_DAPPU</name>
<dbReference type="SUPFAM" id="SSF50960">
    <property type="entry name" value="TolB, C-terminal domain"/>
    <property type="match status" value="1"/>
</dbReference>
<evidence type="ECO:0000256" key="7">
    <source>
        <dbReference type="SAM" id="Coils"/>
    </source>
</evidence>
<feature type="coiled-coil region" evidence="7">
    <location>
        <begin position="730"/>
        <end position="757"/>
    </location>
</feature>
<evidence type="ECO:0000313" key="11">
    <source>
        <dbReference type="EMBL" id="EFX68471.1"/>
    </source>
</evidence>
<dbReference type="OrthoDB" id="21128at2759"/>
<dbReference type="STRING" id="6669.E9HIB6"/>
<dbReference type="PANTHER" id="PTHR15598:SF5">
    <property type="entry name" value="ENHANCER OF MRNA-DECAPPING PROTEIN 4"/>
    <property type="match status" value="1"/>
</dbReference>
<dbReference type="InterPro" id="IPR045152">
    <property type="entry name" value="EDC4-like"/>
</dbReference>
<evidence type="ECO:0000256" key="2">
    <source>
        <dbReference type="ARBA" id="ARBA00009639"/>
    </source>
</evidence>
<comment type="similarity">
    <text evidence="2">Belongs to the WD repeat EDC4 family.</text>
</comment>
<proteinExistence type="inferred from homology"/>
<organism evidence="11 12">
    <name type="scientific">Daphnia pulex</name>
    <name type="common">Water flea</name>
    <dbReference type="NCBI Taxonomy" id="6669"/>
    <lineage>
        <taxon>Eukaryota</taxon>
        <taxon>Metazoa</taxon>
        <taxon>Ecdysozoa</taxon>
        <taxon>Arthropoda</taxon>
        <taxon>Crustacea</taxon>
        <taxon>Branchiopoda</taxon>
        <taxon>Diplostraca</taxon>
        <taxon>Cladocera</taxon>
        <taxon>Anomopoda</taxon>
        <taxon>Daphniidae</taxon>
        <taxon>Daphnia</taxon>
    </lineage>
</organism>
<evidence type="ECO:0000259" key="10">
    <source>
        <dbReference type="Pfam" id="PF21289"/>
    </source>
</evidence>
<dbReference type="PhylomeDB" id="E9HIB6"/>
<dbReference type="Gene3D" id="1.10.220.100">
    <property type="entry name" value="conserved c-terminal region of ge- 1"/>
    <property type="match status" value="1"/>
</dbReference>
<comment type="subcellular location">
    <subcellularLocation>
        <location evidence="1">Cytoplasm</location>
        <location evidence="1">P-body</location>
    </subcellularLocation>
</comment>
<keyword evidence="5" id="KW-0677">Repeat</keyword>
<evidence type="ECO:0000256" key="1">
    <source>
        <dbReference type="ARBA" id="ARBA00004201"/>
    </source>
</evidence>
<evidence type="ECO:0000256" key="5">
    <source>
        <dbReference type="ARBA" id="ARBA00022737"/>
    </source>
</evidence>
<feature type="domain" description="Enhancer of mRNA-decapping protein 4 WD40 repeat region" evidence="9">
    <location>
        <begin position="48"/>
        <end position="373"/>
    </location>
</feature>
<dbReference type="Gene3D" id="6.10.140.270">
    <property type="match status" value="1"/>
</dbReference>
<dbReference type="KEGG" id="dpx:DAPPUDRAFT_301443"/>
<feature type="region of interest" description="Disordered" evidence="8">
    <location>
        <begin position="512"/>
        <end position="605"/>
    </location>
</feature>
<dbReference type="FunFam" id="1.10.220.100:FF:000001">
    <property type="entry name" value="Enhancer of mRNA-decapping protein 4"/>
    <property type="match status" value="1"/>
</dbReference>
<evidence type="ECO:0000256" key="8">
    <source>
        <dbReference type="SAM" id="MobiDB-lite"/>
    </source>
</evidence>
<dbReference type="InterPro" id="IPR049404">
    <property type="entry name" value="EDC4_C"/>
</dbReference>
<keyword evidence="3" id="KW-0963">Cytoplasm</keyword>
<gene>
    <name evidence="11" type="ORF">DAPPUDRAFT_301443</name>
</gene>
<dbReference type="InterPro" id="IPR044938">
    <property type="entry name" value="EDC4_C_sf"/>
</dbReference>
<feature type="compositionally biased region" description="Polar residues" evidence="8">
    <location>
        <begin position="512"/>
        <end position="531"/>
    </location>
</feature>
<protein>
    <submittedName>
        <fullName evidence="11">Uncharacterized protein</fullName>
    </submittedName>
</protein>
<dbReference type="Pfam" id="PF16529">
    <property type="entry name" value="Ge1_WD40"/>
    <property type="match status" value="1"/>
</dbReference>
<keyword evidence="6 7" id="KW-0175">Coiled coil</keyword>
<dbReference type="EMBL" id="GL732654">
    <property type="protein sequence ID" value="EFX68471.1"/>
    <property type="molecule type" value="Genomic_DNA"/>
</dbReference>
<dbReference type="Gene3D" id="2.130.10.10">
    <property type="entry name" value="YVTN repeat-like/Quinoprotein amine dehydrogenase"/>
    <property type="match status" value="1"/>
</dbReference>
<keyword evidence="12" id="KW-1185">Reference proteome</keyword>
<dbReference type="eggNOG" id="KOG1916">
    <property type="taxonomic scope" value="Eukaryota"/>
</dbReference>
<dbReference type="AlphaFoldDB" id="E9HIB6"/>
<dbReference type="GO" id="GO:0000932">
    <property type="term" value="C:P-body"/>
    <property type="evidence" value="ECO:0000318"/>
    <property type="project" value="GO_Central"/>
</dbReference>
<dbReference type="InterPro" id="IPR032401">
    <property type="entry name" value="EDC4_WD40"/>
</dbReference>
<dbReference type="OMA" id="TREHMGT"/>
<sequence>MSCSFNGQTSKDEELTIMFSEAMDWQSVATKSSEDVVIYPVNGGHRSGSSQIKVKNIVDSSWDKAFHWGNLVATHYKGQYFAYALTVPGKSAGMVRVIRTGSSDRILLKGFHGFVRDLSFAFHEKRILVAAVDEYSYLLVHEIIGSTAQLILQVNPDGITTATDNHRVVWCPYVPENPKTLDELSDGLRNDADDHALMLAASHDCRVEIWHLGHINGTVTYPSVTTGSTQITSFDDAVVDVAFSPDSTAIAVASLDGYVRFFLVNIKKEIPKILHKWQPHEGKRLSGIIFLDNLSHPTIRECPLWKWAVTSAENNTEFKLWSCELWKCHQTIRFKSDDSIPIIQKMTLDLSASFLLISDIHRKALYVMHIEQEPEERNPLSDDGEEPSKSEERTISKVSSITQLLLPFSAISVAIREASIRPPSQPLGDEDFDGDEKASKVIMKMFVVQPKSLQKCKAVFELGTSVPLGEAIGTSFSTINTTSEYEPVNVVKTASATNHINLLTPDAFVSPAKTNTDSSSQKQSIVTSPGTVSPLPPASSEILALSSPRRPTPEVTSSTTPKRNGIPSGGSSPSREVEEILGTRPMTEGSIESPDTSSATVPTGPALQDALSAYPISLSPAMGRSASVNSKGPSPIMDQYNAPTVEDPLCTYPTSAVAAPTPSSVSADLNGSLLELFKEALVVEALPAQTAWPSVLPPLNVQQLQRPKEPPVRETDTGSSAQMQMMQQTLDQLVQLVSAQRVEQQQLKNEIGQMKAEMTRMHSPEPIQPPWIAQMESTLAVYFDRQTKKLDEVNSPAKTQQSVSKLQSTIRSEFENKAHTLEQRSVDFIRKELQSVIATEMNKLEPFLKNSTMQMMSHLSQNKSIIDAYSQATSTAAVSAMNRGCKDAITSQLLPSLEVSFQTLFAQLHNTFSKGITECEHSFRNDYSERICVTRHFNMNNVTLPVVRNIESNLERHRRLQDKESAVQLNATMDKIAVVLDQVRQSISSDTKTELKKISHEFPERVRVLLTPVIQSEMQHAIKDQKAALDGAMLAVHQAAQIQSRAVTPAVVELTPAEHQIQLKHMIDQGRLFEAFQRALYMNDLSMVTFVCSKVDAGKLFASDPCVFPPQILLALIQQLSADLGSSTELKLEYLQEALLAVNTQDPQIKEHAPKVMPQLVVNLHAQLANNLSVTLQRQLRMLLRCAEPLAAAK</sequence>
<evidence type="ECO:0000259" key="9">
    <source>
        <dbReference type="Pfam" id="PF16529"/>
    </source>
</evidence>
<dbReference type="FunCoup" id="E9HIB6">
    <property type="interactions" value="1474"/>
</dbReference>
<dbReference type="Pfam" id="PF21289">
    <property type="entry name" value="EDC4_C"/>
    <property type="match status" value="1"/>
</dbReference>
<dbReference type="InParanoid" id="E9HIB6"/>
<dbReference type="FunFam" id="2.130.10.10:FF:001402">
    <property type="entry name" value="Enhancer of mRNA-decapping protein"/>
    <property type="match status" value="1"/>
</dbReference>
<evidence type="ECO:0000256" key="4">
    <source>
        <dbReference type="ARBA" id="ARBA00022574"/>
    </source>
</evidence>
<reference evidence="11 12" key="1">
    <citation type="journal article" date="2011" name="Science">
        <title>The ecoresponsive genome of Daphnia pulex.</title>
        <authorList>
            <person name="Colbourne J.K."/>
            <person name="Pfrender M.E."/>
            <person name="Gilbert D."/>
            <person name="Thomas W.K."/>
            <person name="Tucker A."/>
            <person name="Oakley T.H."/>
            <person name="Tokishita S."/>
            <person name="Aerts A."/>
            <person name="Arnold G.J."/>
            <person name="Basu M.K."/>
            <person name="Bauer D.J."/>
            <person name="Caceres C.E."/>
            <person name="Carmel L."/>
            <person name="Casola C."/>
            <person name="Choi J.H."/>
            <person name="Detter J.C."/>
            <person name="Dong Q."/>
            <person name="Dusheyko S."/>
            <person name="Eads B.D."/>
            <person name="Frohlich T."/>
            <person name="Geiler-Samerotte K.A."/>
            <person name="Gerlach D."/>
            <person name="Hatcher P."/>
            <person name="Jogdeo S."/>
            <person name="Krijgsveld J."/>
            <person name="Kriventseva E.V."/>
            <person name="Kultz D."/>
            <person name="Laforsch C."/>
            <person name="Lindquist E."/>
            <person name="Lopez J."/>
            <person name="Manak J.R."/>
            <person name="Muller J."/>
            <person name="Pangilinan J."/>
            <person name="Patwardhan R.P."/>
            <person name="Pitluck S."/>
            <person name="Pritham E.J."/>
            <person name="Rechtsteiner A."/>
            <person name="Rho M."/>
            <person name="Rogozin I.B."/>
            <person name="Sakarya O."/>
            <person name="Salamov A."/>
            <person name="Schaack S."/>
            <person name="Shapiro H."/>
            <person name="Shiga Y."/>
            <person name="Skalitzky C."/>
            <person name="Smith Z."/>
            <person name="Souvorov A."/>
            <person name="Sung W."/>
            <person name="Tang Z."/>
            <person name="Tsuchiya D."/>
            <person name="Tu H."/>
            <person name="Vos H."/>
            <person name="Wang M."/>
            <person name="Wolf Y.I."/>
            <person name="Yamagata H."/>
            <person name="Yamada T."/>
            <person name="Ye Y."/>
            <person name="Shaw J.R."/>
            <person name="Andrews J."/>
            <person name="Crease T.J."/>
            <person name="Tang H."/>
            <person name="Lucas S.M."/>
            <person name="Robertson H.M."/>
            <person name="Bork P."/>
            <person name="Koonin E.V."/>
            <person name="Zdobnov E.M."/>
            <person name="Grigoriev I.V."/>
            <person name="Lynch M."/>
            <person name="Boore J.L."/>
        </authorList>
    </citation>
    <scope>NUCLEOTIDE SEQUENCE [LARGE SCALE GENOMIC DNA]</scope>
</reference>
<feature type="domain" description="Enhancer of mRNA-decapping protein 4 C-terminal" evidence="10">
    <location>
        <begin position="1064"/>
        <end position="1183"/>
    </location>
</feature>
<feature type="region of interest" description="Disordered" evidence="8">
    <location>
        <begin position="374"/>
        <end position="394"/>
    </location>
</feature>